<evidence type="ECO:0000256" key="1">
    <source>
        <dbReference type="ARBA" id="ARBA00009580"/>
    </source>
</evidence>
<dbReference type="RefSeq" id="WP_028077375.1">
    <property type="nucleotide sequence ID" value="NZ_AP028934.1"/>
</dbReference>
<dbReference type="InterPro" id="IPR026893">
    <property type="entry name" value="Tyr/Ser_Pase_IphP-type"/>
</dbReference>
<sequence>MSDILGIEKKRNLRDLGSYQTQDGKHVKKGYFFRSSRLMDFDKEELEILNSLHIKKIYDLRSKEEVKDAPDPELKGAEYIHSSAAARADGTEVNFSPATLIAENVYSKESNDEFTHKVYGNLPFSYAYKRIFEDIVAGNVPILFHCSAGKDRTGIAAILILLALGVDEETAMYDYMLTNEYRKEYIDHFKTVFPLTRIDGELAGMLLAYEGVTYTNADYSLKRIKEKYASYDEYFEKEYNLDKFALQRLRDLYTE</sequence>
<comment type="caution">
    <text evidence="3">The sequence shown here is derived from an EMBL/GenBank/DDBJ whole genome shotgun (WGS) entry which is preliminary data.</text>
</comment>
<gene>
    <name evidence="3" type="ORF">DWX20_01235</name>
</gene>
<dbReference type="InterPro" id="IPR016130">
    <property type="entry name" value="Tyr_Pase_AS"/>
</dbReference>
<evidence type="ECO:0000259" key="2">
    <source>
        <dbReference type="PROSITE" id="PS50056"/>
    </source>
</evidence>
<dbReference type="EMBL" id="QRWX01000001">
    <property type="protein sequence ID" value="RGT57699.1"/>
    <property type="molecule type" value="Genomic_DNA"/>
</dbReference>
<dbReference type="InterPro" id="IPR029021">
    <property type="entry name" value="Prot-tyrosine_phosphatase-like"/>
</dbReference>
<reference evidence="3 4" key="1">
    <citation type="submission" date="2018-08" db="EMBL/GenBank/DDBJ databases">
        <title>A genome reference for cultivated species of the human gut microbiota.</title>
        <authorList>
            <person name="Zou Y."/>
            <person name="Xue W."/>
            <person name="Luo G."/>
        </authorList>
    </citation>
    <scope>NUCLEOTIDE SEQUENCE [LARGE SCALE GENOMIC DNA]</scope>
    <source>
        <strain evidence="3 4">AF18-46</strain>
    </source>
</reference>
<proteinExistence type="inferred from homology"/>
<dbReference type="AlphaFoldDB" id="A0A412PHQ6"/>
<dbReference type="PROSITE" id="PS00383">
    <property type="entry name" value="TYR_PHOSPHATASE_1"/>
    <property type="match status" value="1"/>
</dbReference>
<name>A0A412PHQ6_9FIRM</name>
<dbReference type="GeneID" id="89621251"/>
<evidence type="ECO:0000313" key="4">
    <source>
        <dbReference type="Proteomes" id="UP000284731"/>
    </source>
</evidence>
<protein>
    <submittedName>
        <fullName evidence="3">Protein-tyrosine-phosphatase</fullName>
    </submittedName>
</protein>
<dbReference type="Pfam" id="PF13350">
    <property type="entry name" value="Y_phosphatase3"/>
    <property type="match status" value="1"/>
</dbReference>
<dbReference type="PROSITE" id="PS50056">
    <property type="entry name" value="TYR_PHOSPHATASE_2"/>
    <property type="match status" value="1"/>
</dbReference>
<dbReference type="SUPFAM" id="SSF52799">
    <property type="entry name" value="(Phosphotyrosine protein) phosphatases II"/>
    <property type="match status" value="1"/>
</dbReference>
<comment type="similarity">
    <text evidence="1">Belongs to the protein-tyrosine phosphatase family.</text>
</comment>
<dbReference type="InterPro" id="IPR000387">
    <property type="entry name" value="Tyr_Pase_dom"/>
</dbReference>
<dbReference type="Gene3D" id="3.90.190.10">
    <property type="entry name" value="Protein tyrosine phosphatase superfamily"/>
    <property type="match status" value="1"/>
</dbReference>
<dbReference type="GO" id="GO:0004721">
    <property type="term" value="F:phosphoprotein phosphatase activity"/>
    <property type="evidence" value="ECO:0007669"/>
    <property type="project" value="InterPro"/>
</dbReference>
<organism evidence="3 4">
    <name type="scientific">Solobacterium moorei</name>
    <dbReference type="NCBI Taxonomy" id="102148"/>
    <lineage>
        <taxon>Bacteria</taxon>
        <taxon>Bacillati</taxon>
        <taxon>Bacillota</taxon>
        <taxon>Erysipelotrichia</taxon>
        <taxon>Erysipelotrichales</taxon>
        <taxon>Erysipelotrichaceae</taxon>
        <taxon>Solobacterium</taxon>
    </lineage>
</organism>
<dbReference type="PANTHER" id="PTHR31126">
    <property type="entry name" value="TYROSINE-PROTEIN PHOSPHATASE"/>
    <property type="match status" value="1"/>
</dbReference>
<accession>A0A412PHQ6</accession>
<feature type="domain" description="Tyrosine specific protein phosphatases" evidence="2">
    <location>
        <begin position="122"/>
        <end position="172"/>
    </location>
</feature>
<dbReference type="PANTHER" id="PTHR31126:SF1">
    <property type="entry name" value="TYROSINE SPECIFIC PROTEIN PHOSPHATASES DOMAIN-CONTAINING PROTEIN"/>
    <property type="match status" value="1"/>
</dbReference>
<evidence type="ECO:0000313" key="3">
    <source>
        <dbReference type="EMBL" id="RGT57699.1"/>
    </source>
</evidence>
<dbReference type="Proteomes" id="UP000284731">
    <property type="component" value="Unassembled WGS sequence"/>
</dbReference>